<dbReference type="NCBIfam" id="TIGR02098">
    <property type="entry name" value="MJ0042_CXXC"/>
    <property type="match status" value="1"/>
</dbReference>
<reference evidence="3" key="1">
    <citation type="submission" date="2020-07" db="EMBL/GenBank/DDBJ databases">
        <title>Huge and variable diversity of episymbiotic CPR bacteria and DPANN archaea in groundwater ecosystems.</title>
        <authorList>
            <person name="He C.Y."/>
            <person name="Keren R."/>
            <person name="Whittaker M."/>
            <person name="Farag I.F."/>
            <person name="Doudna J."/>
            <person name="Cate J.H.D."/>
            <person name="Banfield J.F."/>
        </authorList>
    </citation>
    <scope>NUCLEOTIDE SEQUENCE</scope>
    <source>
        <strain evidence="3">NC_groundwater_717_Ag_S-0.2um_59_8</strain>
    </source>
</reference>
<evidence type="ECO:0000256" key="1">
    <source>
        <dbReference type="SAM" id="MobiDB-lite"/>
    </source>
</evidence>
<dbReference type="Proteomes" id="UP000741360">
    <property type="component" value="Unassembled WGS sequence"/>
</dbReference>
<dbReference type="InterPro" id="IPR011723">
    <property type="entry name" value="Znf/thioredoxin_put"/>
</dbReference>
<gene>
    <name evidence="3" type="ORF">HYY65_05570</name>
</gene>
<dbReference type="EMBL" id="JACPSX010000101">
    <property type="protein sequence ID" value="MBI3014526.1"/>
    <property type="molecule type" value="Genomic_DNA"/>
</dbReference>
<evidence type="ECO:0000313" key="3">
    <source>
        <dbReference type="EMBL" id="MBI3014526.1"/>
    </source>
</evidence>
<dbReference type="Gene3D" id="3.40.50.2300">
    <property type="match status" value="1"/>
</dbReference>
<feature type="region of interest" description="Disordered" evidence="1">
    <location>
        <begin position="41"/>
        <end position="74"/>
    </location>
</feature>
<dbReference type="SUPFAM" id="SSF52172">
    <property type="entry name" value="CheY-like"/>
    <property type="match status" value="1"/>
</dbReference>
<name>A0A932GNQ8_UNCTE</name>
<protein>
    <submittedName>
        <fullName evidence="3">Zinc-ribbon domain-containing protein</fullName>
    </submittedName>
</protein>
<feature type="compositionally biased region" description="Low complexity" evidence="1">
    <location>
        <begin position="41"/>
        <end position="56"/>
    </location>
</feature>
<feature type="domain" description="Zinc finger/thioredoxin putative" evidence="2">
    <location>
        <begin position="1"/>
        <end position="36"/>
    </location>
</feature>
<dbReference type="Pfam" id="PF13717">
    <property type="entry name" value="Zn_ribbon_4"/>
    <property type="match status" value="1"/>
</dbReference>
<sequence>MEITCSSCAAKYNVPDEKIPKDKAFRITCPQCKEKITVEPPGQGAAAAASEAPAPATRDLEGLPENGQHQPAAEAPLYDTATSEYFEEGVKTALLCESDEKRADFLTGILKELDYIVTCPSSHEDALLRLKFNKYDLIVVDEEFAGATPGNNAVLSHLQKLPMAARRYIYLVLLGQKLNTSDNMMAFVKSVNMVVNHKDLENFKNILKRNQTEHETFYKVFMDVLRELGKR</sequence>
<dbReference type="CDD" id="cd00156">
    <property type="entry name" value="REC"/>
    <property type="match status" value="1"/>
</dbReference>
<accession>A0A932GNQ8</accession>
<proteinExistence type="predicted"/>
<comment type="caution">
    <text evidence="3">The sequence shown here is derived from an EMBL/GenBank/DDBJ whole genome shotgun (WGS) entry which is preliminary data.</text>
</comment>
<dbReference type="AlphaFoldDB" id="A0A932GNQ8"/>
<dbReference type="InterPro" id="IPR011006">
    <property type="entry name" value="CheY-like_superfamily"/>
</dbReference>
<evidence type="ECO:0000313" key="4">
    <source>
        <dbReference type="Proteomes" id="UP000741360"/>
    </source>
</evidence>
<organism evidence="3 4">
    <name type="scientific">Tectimicrobiota bacterium</name>
    <dbReference type="NCBI Taxonomy" id="2528274"/>
    <lineage>
        <taxon>Bacteria</taxon>
        <taxon>Pseudomonadati</taxon>
        <taxon>Nitrospinota/Tectimicrobiota group</taxon>
        <taxon>Candidatus Tectimicrobiota</taxon>
    </lineage>
</organism>
<evidence type="ECO:0000259" key="2">
    <source>
        <dbReference type="Pfam" id="PF13717"/>
    </source>
</evidence>